<dbReference type="GO" id="GO:0070063">
    <property type="term" value="F:RNA polymerase binding"/>
    <property type="evidence" value="ECO:0007669"/>
    <property type="project" value="InterPro"/>
</dbReference>
<dbReference type="GO" id="GO:0032784">
    <property type="term" value="P:regulation of DNA-templated transcription elongation"/>
    <property type="evidence" value="ECO:0007669"/>
    <property type="project" value="InterPro"/>
</dbReference>
<dbReference type="InterPro" id="IPR036953">
    <property type="entry name" value="GreA/GreB_C_sf"/>
</dbReference>
<dbReference type="PANTHER" id="PTHR30437:SF4">
    <property type="entry name" value="TRANSCRIPTION ELONGATION FACTOR GREA"/>
    <property type="match status" value="1"/>
</dbReference>
<dbReference type="Gene3D" id="3.10.50.30">
    <property type="entry name" value="Transcription elongation factor, GreA/GreB, C-terminal domain"/>
    <property type="match status" value="1"/>
</dbReference>
<dbReference type="InterPro" id="IPR018151">
    <property type="entry name" value="TF_GreA/GreB_CS"/>
</dbReference>
<evidence type="ECO:0000259" key="6">
    <source>
        <dbReference type="Pfam" id="PF01272"/>
    </source>
</evidence>
<dbReference type="GO" id="GO:0003746">
    <property type="term" value="F:translation elongation factor activity"/>
    <property type="evidence" value="ECO:0007669"/>
    <property type="project" value="UniProtKB-KW"/>
</dbReference>
<dbReference type="InterPro" id="IPR023459">
    <property type="entry name" value="Tscrpt_elong_fac_GreA/B_fam"/>
</dbReference>
<dbReference type="GO" id="GO:0006354">
    <property type="term" value="P:DNA-templated transcription elongation"/>
    <property type="evidence" value="ECO:0007669"/>
    <property type="project" value="TreeGrafter"/>
</dbReference>
<evidence type="ECO:0000256" key="3">
    <source>
        <dbReference type="ARBA" id="ARBA00023163"/>
    </source>
</evidence>
<proteinExistence type="inferred from homology"/>
<evidence type="ECO:0000256" key="2">
    <source>
        <dbReference type="ARBA" id="ARBA00023015"/>
    </source>
</evidence>
<evidence type="ECO:0000256" key="4">
    <source>
        <dbReference type="SAM" id="Coils"/>
    </source>
</evidence>
<accession>A0A1W1V788</accession>
<keyword evidence="3" id="KW-0804">Transcription</keyword>
<evidence type="ECO:0000256" key="1">
    <source>
        <dbReference type="ARBA" id="ARBA00008213"/>
    </source>
</evidence>
<keyword evidence="9" id="KW-1185">Reference proteome</keyword>
<evidence type="ECO:0000313" key="8">
    <source>
        <dbReference type="EMBL" id="SMB88891.1"/>
    </source>
</evidence>
<reference evidence="8 9" key="1">
    <citation type="submission" date="2017-04" db="EMBL/GenBank/DDBJ databases">
        <authorList>
            <person name="Afonso C.L."/>
            <person name="Miller P.J."/>
            <person name="Scott M.A."/>
            <person name="Spackman E."/>
            <person name="Goraichik I."/>
            <person name="Dimitrov K.M."/>
            <person name="Suarez D.L."/>
            <person name="Swayne D.E."/>
        </authorList>
    </citation>
    <scope>NUCLEOTIDE SEQUENCE [LARGE SCALE GENOMIC DNA]</scope>
    <source>
        <strain evidence="8 9">KR-140</strain>
    </source>
</reference>
<keyword evidence="8" id="KW-0251">Elongation factor</keyword>
<feature type="coiled-coil region" evidence="4">
    <location>
        <begin position="9"/>
        <end position="67"/>
    </location>
</feature>
<sequence>MTHKIELTREGFTRLQQNLEREYQRLEEARRVVQEQMHANENESMGLADAQRELVSIQDRIADIEETLAQAVLIEHKEGDGAGPARLGSVVTLLDEATGRELKLQLVSPPEASATPGQVPRVSTESPVGRALLGRTPGEIFEVDLGKRRPTYRVVSITA</sequence>
<evidence type="ECO:0000313" key="9">
    <source>
        <dbReference type="Proteomes" id="UP000192582"/>
    </source>
</evidence>
<dbReference type="GO" id="GO:0003677">
    <property type="term" value="F:DNA binding"/>
    <property type="evidence" value="ECO:0007669"/>
    <property type="project" value="InterPro"/>
</dbReference>
<dbReference type="PROSITE" id="PS00830">
    <property type="entry name" value="GREAB_2"/>
    <property type="match status" value="1"/>
</dbReference>
<dbReference type="RefSeq" id="WP_084047921.1">
    <property type="nucleotide sequence ID" value="NZ_FWWU01000009.1"/>
</dbReference>
<dbReference type="PANTHER" id="PTHR30437">
    <property type="entry name" value="TRANSCRIPTION ELONGATION FACTOR GREA"/>
    <property type="match status" value="1"/>
</dbReference>
<dbReference type="Proteomes" id="UP000192582">
    <property type="component" value="Unassembled WGS sequence"/>
</dbReference>
<name>A0A1W1V788_9DEIO</name>
<keyword evidence="4" id="KW-0175">Coiled coil</keyword>
<dbReference type="OrthoDB" id="9808774at2"/>
<dbReference type="InterPro" id="IPR022691">
    <property type="entry name" value="Tscrpt_elong_fac_GreA/B_N"/>
</dbReference>
<keyword evidence="8" id="KW-0648">Protein biosynthesis</keyword>
<feature type="domain" description="Transcription elongation factor GreA/GreB C-terminal" evidence="6">
    <location>
        <begin position="86"/>
        <end position="158"/>
    </location>
</feature>
<dbReference type="InterPro" id="IPR036805">
    <property type="entry name" value="Tscrpt_elong_fac_GreA/B_N_sf"/>
</dbReference>
<dbReference type="InterPro" id="IPR001437">
    <property type="entry name" value="Tscrpt_elong_fac_GreA/B_C"/>
</dbReference>
<evidence type="ECO:0000259" key="7">
    <source>
        <dbReference type="Pfam" id="PF03449"/>
    </source>
</evidence>
<organism evidence="8 9">
    <name type="scientific">Deinococcus hopiensis KR-140</name>
    <dbReference type="NCBI Taxonomy" id="695939"/>
    <lineage>
        <taxon>Bacteria</taxon>
        <taxon>Thermotogati</taxon>
        <taxon>Deinococcota</taxon>
        <taxon>Deinococci</taxon>
        <taxon>Deinococcales</taxon>
        <taxon>Deinococcaceae</taxon>
        <taxon>Deinococcus</taxon>
    </lineage>
</organism>
<dbReference type="STRING" id="695939.SAMN00790413_00212"/>
<comment type="similarity">
    <text evidence="1">Belongs to the GreA/GreB family.</text>
</comment>
<dbReference type="AlphaFoldDB" id="A0A1W1V788"/>
<evidence type="ECO:0000256" key="5">
    <source>
        <dbReference type="SAM" id="MobiDB-lite"/>
    </source>
</evidence>
<dbReference type="Pfam" id="PF03449">
    <property type="entry name" value="GreA_GreB_N"/>
    <property type="match status" value="1"/>
</dbReference>
<keyword evidence="2" id="KW-0805">Transcription regulation</keyword>
<feature type="domain" description="Transcription elongation factor GreA/GreB N-terminal" evidence="7">
    <location>
        <begin position="6"/>
        <end position="72"/>
    </location>
</feature>
<dbReference type="EMBL" id="FWWU01000009">
    <property type="protein sequence ID" value="SMB88891.1"/>
    <property type="molecule type" value="Genomic_DNA"/>
</dbReference>
<gene>
    <name evidence="8" type="ORF">SAMN00790413_00212</name>
</gene>
<protein>
    <submittedName>
        <fullName evidence="8">Transcription elongation factor GreA</fullName>
    </submittedName>
</protein>
<dbReference type="Gene3D" id="1.10.287.180">
    <property type="entry name" value="Transcription elongation factor, GreA/GreB, N-terminal domain"/>
    <property type="match status" value="1"/>
</dbReference>
<feature type="region of interest" description="Disordered" evidence="5">
    <location>
        <begin position="109"/>
        <end position="131"/>
    </location>
</feature>
<dbReference type="PIRSF" id="PIRSF006092">
    <property type="entry name" value="GreA_GreB"/>
    <property type="match status" value="1"/>
</dbReference>
<dbReference type="Pfam" id="PF01272">
    <property type="entry name" value="GreA_GreB"/>
    <property type="match status" value="1"/>
</dbReference>
<dbReference type="SUPFAM" id="SSF54534">
    <property type="entry name" value="FKBP-like"/>
    <property type="match status" value="1"/>
</dbReference>
<dbReference type="SUPFAM" id="SSF46557">
    <property type="entry name" value="GreA transcript cleavage protein, N-terminal domain"/>
    <property type="match status" value="1"/>
</dbReference>